<proteinExistence type="predicted"/>
<dbReference type="PANTHER" id="PTHR30154:SF34">
    <property type="entry name" value="TRANSCRIPTIONAL REGULATOR AZLB"/>
    <property type="match status" value="1"/>
</dbReference>
<evidence type="ECO:0000259" key="4">
    <source>
        <dbReference type="PROSITE" id="PS50956"/>
    </source>
</evidence>
<dbReference type="PROSITE" id="PS50956">
    <property type="entry name" value="HTH_ASNC_2"/>
    <property type="match status" value="1"/>
</dbReference>
<dbReference type="GO" id="GO:0043200">
    <property type="term" value="P:response to amino acid"/>
    <property type="evidence" value="ECO:0007669"/>
    <property type="project" value="TreeGrafter"/>
</dbReference>
<dbReference type="GO" id="GO:0005829">
    <property type="term" value="C:cytosol"/>
    <property type="evidence" value="ECO:0007669"/>
    <property type="project" value="TreeGrafter"/>
</dbReference>
<keyword evidence="3" id="KW-0804">Transcription</keyword>
<dbReference type="SUPFAM" id="SSF46785">
    <property type="entry name" value="Winged helix' DNA-binding domain"/>
    <property type="match status" value="1"/>
</dbReference>
<dbReference type="InterPro" id="IPR036388">
    <property type="entry name" value="WH-like_DNA-bd_sf"/>
</dbReference>
<evidence type="ECO:0000313" key="5">
    <source>
        <dbReference type="EMBL" id="GAH73227.1"/>
    </source>
</evidence>
<dbReference type="PRINTS" id="PR00033">
    <property type="entry name" value="HTHASNC"/>
</dbReference>
<organism evidence="5">
    <name type="scientific">marine sediment metagenome</name>
    <dbReference type="NCBI Taxonomy" id="412755"/>
    <lineage>
        <taxon>unclassified sequences</taxon>
        <taxon>metagenomes</taxon>
        <taxon>ecological metagenomes</taxon>
    </lineage>
</organism>
<gene>
    <name evidence="5" type="ORF">S03H2_45718</name>
</gene>
<keyword evidence="2" id="KW-0238">DNA-binding</keyword>
<sequence length="190" mass="21606">MSKESIKLDQKDRKIITLLHDNQEISQEEIAKIVHLSQPSVAMRIKKLKEKGIMNHIMGVNLNKVGIYVAIVTVRTTNTTKILNMFRDCPFFLNGFVISGKENLMLLFAGEDLASLESMIDCRIRPDEDVQSADFTIMISSIKDFVMPIKIVERSLNKPPCGVDYKGCQAYHENRCFGCPATSRYKGVFW</sequence>
<dbReference type="CDD" id="cd00090">
    <property type="entry name" value="HTH_ARSR"/>
    <property type="match status" value="1"/>
</dbReference>
<dbReference type="InterPro" id="IPR011991">
    <property type="entry name" value="ArsR-like_HTH"/>
</dbReference>
<dbReference type="InterPro" id="IPR036390">
    <property type="entry name" value="WH_DNA-bd_sf"/>
</dbReference>
<comment type="caution">
    <text evidence="5">The sequence shown here is derived from an EMBL/GenBank/DDBJ whole genome shotgun (WGS) entry which is preliminary data.</text>
</comment>
<dbReference type="InterPro" id="IPR019888">
    <property type="entry name" value="Tscrpt_reg_AsnC-like"/>
</dbReference>
<dbReference type="Gene3D" id="1.10.10.10">
    <property type="entry name" value="Winged helix-like DNA-binding domain superfamily/Winged helix DNA-binding domain"/>
    <property type="match status" value="1"/>
</dbReference>
<dbReference type="PANTHER" id="PTHR30154">
    <property type="entry name" value="LEUCINE-RESPONSIVE REGULATORY PROTEIN"/>
    <property type="match status" value="1"/>
</dbReference>
<protein>
    <recommendedName>
        <fullName evidence="4">HTH asnC-type domain-containing protein</fullName>
    </recommendedName>
</protein>
<dbReference type="Pfam" id="PF13412">
    <property type="entry name" value="HTH_24"/>
    <property type="match status" value="1"/>
</dbReference>
<evidence type="ECO:0000256" key="3">
    <source>
        <dbReference type="ARBA" id="ARBA00023163"/>
    </source>
</evidence>
<feature type="domain" description="HTH asnC-type" evidence="4">
    <location>
        <begin position="8"/>
        <end position="68"/>
    </location>
</feature>
<accession>X1HUS9</accession>
<dbReference type="InterPro" id="IPR000485">
    <property type="entry name" value="AsnC-type_HTH_dom"/>
</dbReference>
<dbReference type="GO" id="GO:0043565">
    <property type="term" value="F:sequence-specific DNA binding"/>
    <property type="evidence" value="ECO:0007669"/>
    <property type="project" value="InterPro"/>
</dbReference>
<evidence type="ECO:0000256" key="1">
    <source>
        <dbReference type="ARBA" id="ARBA00023015"/>
    </source>
</evidence>
<dbReference type="SMART" id="SM00344">
    <property type="entry name" value="HTH_ASNC"/>
    <property type="match status" value="1"/>
</dbReference>
<dbReference type="EMBL" id="BARU01028662">
    <property type="protein sequence ID" value="GAH73227.1"/>
    <property type="molecule type" value="Genomic_DNA"/>
</dbReference>
<reference evidence="5" key="1">
    <citation type="journal article" date="2014" name="Front. Microbiol.">
        <title>High frequency of phylogenetically diverse reductive dehalogenase-homologous genes in deep subseafloor sedimentary metagenomes.</title>
        <authorList>
            <person name="Kawai M."/>
            <person name="Futagami T."/>
            <person name="Toyoda A."/>
            <person name="Takaki Y."/>
            <person name="Nishi S."/>
            <person name="Hori S."/>
            <person name="Arai W."/>
            <person name="Tsubouchi T."/>
            <person name="Morono Y."/>
            <person name="Uchiyama I."/>
            <person name="Ito T."/>
            <person name="Fujiyama A."/>
            <person name="Inagaki F."/>
            <person name="Takami H."/>
        </authorList>
    </citation>
    <scope>NUCLEOTIDE SEQUENCE</scope>
    <source>
        <strain evidence="5">Expedition CK06-06</strain>
    </source>
</reference>
<name>X1HUS9_9ZZZZ</name>
<dbReference type="AlphaFoldDB" id="X1HUS9"/>
<keyword evidence="1" id="KW-0805">Transcription regulation</keyword>
<evidence type="ECO:0000256" key="2">
    <source>
        <dbReference type="ARBA" id="ARBA00023125"/>
    </source>
</evidence>